<reference evidence="6 7" key="1">
    <citation type="submission" date="2018-10" db="EMBL/GenBank/DDBJ databases">
        <title>Xanthobacter tagetidis genome sequencing and assembly.</title>
        <authorList>
            <person name="Maclea K.S."/>
            <person name="Goen A.E."/>
            <person name="Fatima S.A."/>
        </authorList>
    </citation>
    <scope>NUCLEOTIDE SEQUENCE [LARGE SCALE GENOMIC DNA]</scope>
    <source>
        <strain evidence="6 7">ATCC 700314</strain>
    </source>
</reference>
<dbReference type="Gene3D" id="1.10.10.60">
    <property type="entry name" value="Homeodomain-like"/>
    <property type="match status" value="1"/>
</dbReference>
<evidence type="ECO:0000256" key="4">
    <source>
        <dbReference type="PROSITE-ProRule" id="PRU00335"/>
    </source>
</evidence>
<dbReference type="InterPro" id="IPR001647">
    <property type="entry name" value="HTH_TetR"/>
</dbReference>
<dbReference type="InterPro" id="IPR023772">
    <property type="entry name" value="DNA-bd_HTH_TetR-type_CS"/>
</dbReference>
<dbReference type="Pfam" id="PF00440">
    <property type="entry name" value="TetR_N"/>
    <property type="match status" value="1"/>
</dbReference>
<dbReference type="InterPro" id="IPR036271">
    <property type="entry name" value="Tet_transcr_reg_TetR-rel_C_sf"/>
</dbReference>
<protein>
    <submittedName>
        <fullName evidence="6">TetR/AcrR family transcriptional regulator</fullName>
    </submittedName>
</protein>
<proteinExistence type="predicted"/>
<organism evidence="6 7">
    <name type="scientific">Xanthobacter tagetidis</name>
    <dbReference type="NCBI Taxonomy" id="60216"/>
    <lineage>
        <taxon>Bacteria</taxon>
        <taxon>Pseudomonadati</taxon>
        <taxon>Pseudomonadota</taxon>
        <taxon>Alphaproteobacteria</taxon>
        <taxon>Hyphomicrobiales</taxon>
        <taxon>Xanthobacteraceae</taxon>
        <taxon>Xanthobacter</taxon>
    </lineage>
</organism>
<evidence type="ECO:0000259" key="5">
    <source>
        <dbReference type="PROSITE" id="PS50977"/>
    </source>
</evidence>
<dbReference type="Proteomes" id="UP000269692">
    <property type="component" value="Unassembled WGS sequence"/>
</dbReference>
<evidence type="ECO:0000256" key="2">
    <source>
        <dbReference type="ARBA" id="ARBA00023125"/>
    </source>
</evidence>
<dbReference type="RefSeq" id="WP_121623148.1">
    <property type="nucleotide sequence ID" value="NZ_JACIIW010000002.1"/>
</dbReference>
<comment type="caution">
    <text evidence="6">The sequence shown here is derived from an EMBL/GenBank/DDBJ whole genome shotgun (WGS) entry which is preliminary data.</text>
</comment>
<dbReference type="Gene3D" id="1.10.357.10">
    <property type="entry name" value="Tetracycline Repressor, domain 2"/>
    <property type="match status" value="1"/>
</dbReference>
<feature type="DNA-binding region" description="H-T-H motif" evidence="4">
    <location>
        <begin position="32"/>
        <end position="51"/>
    </location>
</feature>
<dbReference type="PROSITE" id="PS01081">
    <property type="entry name" value="HTH_TETR_1"/>
    <property type="match status" value="1"/>
</dbReference>
<keyword evidence="2 4" id="KW-0238">DNA-binding</keyword>
<gene>
    <name evidence="6" type="ORF">D9R14_09895</name>
</gene>
<evidence type="ECO:0000313" key="6">
    <source>
        <dbReference type="EMBL" id="RLP79133.1"/>
    </source>
</evidence>
<dbReference type="OrthoDB" id="9795242at2"/>
<dbReference type="SUPFAM" id="SSF48498">
    <property type="entry name" value="Tetracyclin repressor-like, C-terminal domain"/>
    <property type="match status" value="1"/>
</dbReference>
<keyword evidence="1" id="KW-0805">Transcription regulation</keyword>
<dbReference type="EMBL" id="RCTF01000006">
    <property type="protein sequence ID" value="RLP79133.1"/>
    <property type="molecule type" value="Genomic_DNA"/>
</dbReference>
<feature type="domain" description="HTH tetR-type" evidence="5">
    <location>
        <begin position="9"/>
        <end position="69"/>
    </location>
</feature>
<dbReference type="InterPro" id="IPR009057">
    <property type="entry name" value="Homeodomain-like_sf"/>
</dbReference>
<dbReference type="SUPFAM" id="SSF46689">
    <property type="entry name" value="Homeodomain-like"/>
    <property type="match status" value="1"/>
</dbReference>
<dbReference type="PRINTS" id="PR00455">
    <property type="entry name" value="HTHTETR"/>
</dbReference>
<accession>A0A3L7AFD6</accession>
<evidence type="ECO:0000313" key="7">
    <source>
        <dbReference type="Proteomes" id="UP000269692"/>
    </source>
</evidence>
<keyword evidence="7" id="KW-1185">Reference proteome</keyword>
<sequence length="213" mass="22195">MAPRGRPRAFDREKALDAATELFWRQGYSATSMADLCGAMGINAPSLYAAFGSKEELYAAAIAHFSRTASPDIWGGLDAAPTAYAAFEGVLLGSARTLPGIGHPPGCMVTLSAVGQECGGRLGSLVADARQESVHLLSQRLERAIAAGELPAGLDVAAIARFYTCVQQGMSIQARDGAGFAELEAVARAALAAWPALTAPAAPPHRQGERESR</sequence>
<dbReference type="PANTHER" id="PTHR47506:SF1">
    <property type="entry name" value="HTH-TYPE TRANSCRIPTIONAL REGULATOR YJDC"/>
    <property type="match status" value="1"/>
</dbReference>
<dbReference type="GO" id="GO:0003677">
    <property type="term" value="F:DNA binding"/>
    <property type="evidence" value="ECO:0007669"/>
    <property type="project" value="UniProtKB-UniRule"/>
</dbReference>
<dbReference type="PROSITE" id="PS50977">
    <property type="entry name" value="HTH_TETR_2"/>
    <property type="match status" value="1"/>
</dbReference>
<name>A0A3L7AFD6_9HYPH</name>
<evidence type="ECO:0000256" key="1">
    <source>
        <dbReference type="ARBA" id="ARBA00023015"/>
    </source>
</evidence>
<dbReference type="PANTHER" id="PTHR47506">
    <property type="entry name" value="TRANSCRIPTIONAL REGULATORY PROTEIN"/>
    <property type="match status" value="1"/>
</dbReference>
<evidence type="ECO:0000256" key="3">
    <source>
        <dbReference type="ARBA" id="ARBA00023163"/>
    </source>
</evidence>
<keyword evidence="3" id="KW-0804">Transcription</keyword>
<dbReference type="AlphaFoldDB" id="A0A3L7AFD6"/>